<dbReference type="CDD" id="cd02976">
    <property type="entry name" value="NrdH"/>
    <property type="match status" value="1"/>
</dbReference>
<evidence type="ECO:0000313" key="2">
    <source>
        <dbReference type="EMBL" id="SVE15227.1"/>
    </source>
</evidence>
<dbReference type="SUPFAM" id="SSF52833">
    <property type="entry name" value="Thioredoxin-like"/>
    <property type="match status" value="1"/>
</dbReference>
<sequence length="104" mass="11608">MALYRIPCLEAETNLNMKAMDNITVYSSNMCGACEMVKAFLALRKVTFIEKNISTDLEGRTELIKMGYDTTPVTVIGNRHISGFDATQIDKALKDLDTSKNEQP</sequence>
<dbReference type="GO" id="GO:0009055">
    <property type="term" value="F:electron transfer activity"/>
    <property type="evidence" value="ECO:0007669"/>
    <property type="project" value="TreeGrafter"/>
</dbReference>
<dbReference type="PANTHER" id="PTHR34386:SF1">
    <property type="entry name" value="GLUTAREDOXIN-LIKE PROTEIN NRDH"/>
    <property type="match status" value="1"/>
</dbReference>
<protein>
    <recommendedName>
        <fullName evidence="1">Glutaredoxin domain-containing protein</fullName>
    </recommendedName>
</protein>
<dbReference type="InterPro" id="IPR051548">
    <property type="entry name" value="Grx-like_ET"/>
</dbReference>
<gene>
    <name evidence="2" type="ORF">METZ01_LOCUS468081</name>
</gene>
<organism evidence="2">
    <name type="scientific">marine metagenome</name>
    <dbReference type="NCBI Taxonomy" id="408172"/>
    <lineage>
        <taxon>unclassified sequences</taxon>
        <taxon>metagenomes</taxon>
        <taxon>ecological metagenomes</taxon>
    </lineage>
</organism>
<dbReference type="PANTHER" id="PTHR34386">
    <property type="entry name" value="GLUTAREDOXIN"/>
    <property type="match status" value="1"/>
</dbReference>
<dbReference type="InterPro" id="IPR002109">
    <property type="entry name" value="Glutaredoxin"/>
</dbReference>
<dbReference type="GO" id="GO:0045454">
    <property type="term" value="P:cell redox homeostasis"/>
    <property type="evidence" value="ECO:0007669"/>
    <property type="project" value="TreeGrafter"/>
</dbReference>
<evidence type="ECO:0000259" key="1">
    <source>
        <dbReference type="Pfam" id="PF00462"/>
    </source>
</evidence>
<dbReference type="EMBL" id="UINC01197639">
    <property type="protein sequence ID" value="SVE15227.1"/>
    <property type="molecule type" value="Genomic_DNA"/>
</dbReference>
<dbReference type="AlphaFoldDB" id="A0A383B534"/>
<reference evidence="2" key="1">
    <citation type="submission" date="2018-05" db="EMBL/GenBank/DDBJ databases">
        <authorList>
            <person name="Lanie J.A."/>
            <person name="Ng W.-L."/>
            <person name="Kazmierczak K.M."/>
            <person name="Andrzejewski T.M."/>
            <person name="Davidsen T.M."/>
            <person name="Wayne K.J."/>
            <person name="Tettelin H."/>
            <person name="Glass J.I."/>
            <person name="Rusch D."/>
            <person name="Podicherti R."/>
            <person name="Tsui H.-C.T."/>
            <person name="Winkler M.E."/>
        </authorList>
    </citation>
    <scope>NUCLEOTIDE SEQUENCE</scope>
</reference>
<proteinExistence type="predicted"/>
<dbReference type="Gene3D" id="3.40.30.10">
    <property type="entry name" value="Glutaredoxin"/>
    <property type="match status" value="1"/>
</dbReference>
<dbReference type="InterPro" id="IPR036249">
    <property type="entry name" value="Thioredoxin-like_sf"/>
</dbReference>
<dbReference type="PROSITE" id="PS51354">
    <property type="entry name" value="GLUTAREDOXIN_2"/>
    <property type="match status" value="1"/>
</dbReference>
<feature type="domain" description="Glutaredoxin" evidence="1">
    <location>
        <begin position="23"/>
        <end position="81"/>
    </location>
</feature>
<accession>A0A383B534</accession>
<name>A0A383B534_9ZZZZ</name>
<dbReference type="Pfam" id="PF00462">
    <property type="entry name" value="Glutaredoxin"/>
    <property type="match status" value="1"/>
</dbReference>